<keyword evidence="5" id="KW-1185">Reference proteome</keyword>
<keyword evidence="4" id="KW-0503">Monooxygenase</keyword>
<dbReference type="GO" id="GO:0004497">
    <property type="term" value="F:monooxygenase activity"/>
    <property type="evidence" value="ECO:0007669"/>
    <property type="project" value="UniProtKB-KW"/>
</dbReference>
<comment type="caution">
    <text evidence="4">The sequence shown here is derived from an EMBL/GenBank/DDBJ whole genome shotgun (WGS) entry which is preliminary data.</text>
</comment>
<dbReference type="EMBL" id="JANRMI010000004">
    <property type="protein sequence ID" value="MDG0817639.1"/>
    <property type="molecule type" value="Genomic_DNA"/>
</dbReference>
<name>A0ABT6DNY5_9BACT</name>
<reference evidence="4" key="1">
    <citation type="submission" date="2022-08" db="EMBL/GenBank/DDBJ databases">
        <title>Novel Bdellovibrio Species Isolated from Svalbard: Designation Bdellovibrio svalbardensis.</title>
        <authorList>
            <person name="Mitchell R.J."/>
            <person name="Choi S.Y."/>
        </authorList>
    </citation>
    <scope>NUCLEOTIDE SEQUENCE</scope>
    <source>
        <strain evidence="4">PAP01</strain>
    </source>
</reference>
<dbReference type="Pfam" id="PF03060">
    <property type="entry name" value="NMO"/>
    <property type="match status" value="1"/>
</dbReference>
<organism evidence="4 5">
    <name type="scientific">Bdellovibrio svalbardensis</name>
    <dbReference type="NCBI Taxonomy" id="2972972"/>
    <lineage>
        <taxon>Bacteria</taxon>
        <taxon>Pseudomonadati</taxon>
        <taxon>Bdellovibrionota</taxon>
        <taxon>Bdellovibrionia</taxon>
        <taxon>Bdellovibrionales</taxon>
        <taxon>Pseudobdellovibrionaceae</taxon>
        <taxon>Bdellovibrio</taxon>
    </lineage>
</organism>
<keyword evidence="2" id="KW-0288">FMN</keyword>
<dbReference type="RefSeq" id="WP_277579111.1">
    <property type="nucleotide sequence ID" value="NZ_JANRMI010000004.1"/>
</dbReference>
<evidence type="ECO:0000256" key="3">
    <source>
        <dbReference type="ARBA" id="ARBA00023002"/>
    </source>
</evidence>
<dbReference type="PANTHER" id="PTHR32332">
    <property type="entry name" value="2-NITROPROPANE DIOXYGENASE"/>
    <property type="match status" value="1"/>
</dbReference>
<dbReference type="InterPro" id="IPR013785">
    <property type="entry name" value="Aldolase_TIM"/>
</dbReference>
<proteinExistence type="predicted"/>
<dbReference type="InterPro" id="IPR004136">
    <property type="entry name" value="NMO"/>
</dbReference>
<dbReference type="Proteomes" id="UP001152321">
    <property type="component" value="Unassembled WGS sequence"/>
</dbReference>
<dbReference type="PANTHER" id="PTHR32332:SF33">
    <property type="entry name" value="NITRONATE MONOOXYGENASE DOMAIN-CONTAINING PROTEIN"/>
    <property type="match status" value="1"/>
</dbReference>
<evidence type="ECO:0000313" key="4">
    <source>
        <dbReference type="EMBL" id="MDG0817639.1"/>
    </source>
</evidence>
<accession>A0ABT6DNY5</accession>
<dbReference type="SUPFAM" id="SSF51412">
    <property type="entry name" value="Inosine monophosphate dehydrogenase (IMPDH)"/>
    <property type="match status" value="1"/>
</dbReference>
<sequence length="492" mass="53175">MKYSHPIIIQGGMGIAVSDWKLAKTVSQTGQLGVISGTAINSVLVRRLQDGDLDGHVRRGLKAFPSQSIVQKILETYYIEGGRPATQAYKRAPLYNIESSKALLQLTVVACFVEVWLAREGHQGVIGLNLLEKVQLPNMACLYGAMLAGVDYVIMGAGIPREIPGVLDLFSENKKASLKISVAGGEDEITYFDPQEVMEETSLVPLKRPFFFPIVSSAVLAANLKKKSTGRVDGFVVEGPLAGGHNAPPRGPMKLNEQGEPVYGVRDEVSLEDMVALELPFWMAGYYATPEKLAEVRAMGAHGVQVGTLFAFSDESGVKEAHRKSAIHDILTKPAPAGGWIFTDPRSSPTNFPFKAARLPGTISEEALYLSRKRICDLGYLRHAYKKEDGTVGQRCPAEPVKDYVKKGGLEEDTVGRKCLCNALMADIGMGQIQAGGAEEMPLLTAGDDLNNIARMIKPGQTSYSAKDVISYLLSLEAPAIKVTEPIAIATL</sequence>
<protein>
    <submittedName>
        <fullName evidence="4">Nitronate monooxygenase</fullName>
    </submittedName>
</protein>
<keyword evidence="3" id="KW-0560">Oxidoreductase</keyword>
<evidence type="ECO:0000256" key="1">
    <source>
        <dbReference type="ARBA" id="ARBA00022630"/>
    </source>
</evidence>
<evidence type="ECO:0000256" key="2">
    <source>
        <dbReference type="ARBA" id="ARBA00022643"/>
    </source>
</evidence>
<dbReference type="Gene3D" id="3.20.20.70">
    <property type="entry name" value="Aldolase class I"/>
    <property type="match status" value="1"/>
</dbReference>
<keyword evidence="1" id="KW-0285">Flavoprotein</keyword>
<evidence type="ECO:0000313" key="5">
    <source>
        <dbReference type="Proteomes" id="UP001152321"/>
    </source>
</evidence>
<gene>
    <name evidence="4" type="ORF">NWE73_14760</name>
</gene>
<dbReference type="CDD" id="cd04730">
    <property type="entry name" value="NPD_like"/>
    <property type="match status" value="1"/>
</dbReference>